<proteinExistence type="predicted"/>
<name>X1E791_9ZZZZ</name>
<sequence length="117" mass="13470">FEKPFGVSLGDPVDRSSDKLFLGTDYREVLIPERSWGEILADVEHWTPLPFTHGIEMELIIANDAGEYPPGDEMVFRMKEIVKDAIKIMDQILYEGREEFLPVPDYIRQKVTARPFG</sequence>
<gene>
    <name evidence="1" type="ORF">S01H4_38120</name>
</gene>
<evidence type="ECO:0000313" key="1">
    <source>
        <dbReference type="EMBL" id="GAH04508.1"/>
    </source>
</evidence>
<dbReference type="EMBL" id="BART01020526">
    <property type="protein sequence ID" value="GAH04508.1"/>
    <property type="molecule type" value="Genomic_DNA"/>
</dbReference>
<dbReference type="AlphaFoldDB" id="X1E791"/>
<organism evidence="1">
    <name type="scientific">marine sediment metagenome</name>
    <dbReference type="NCBI Taxonomy" id="412755"/>
    <lineage>
        <taxon>unclassified sequences</taxon>
        <taxon>metagenomes</taxon>
        <taxon>ecological metagenomes</taxon>
    </lineage>
</organism>
<accession>X1E791</accession>
<reference evidence="1" key="1">
    <citation type="journal article" date="2014" name="Front. Microbiol.">
        <title>High frequency of phylogenetically diverse reductive dehalogenase-homologous genes in deep subseafloor sedimentary metagenomes.</title>
        <authorList>
            <person name="Kawai M."/>
            <person name="Futagami T."/>
            <person name="Toyoda A."/>
            <person name="Takaki Y."/>
            <person name="Nishi S."/>
            <person name="Hori S."/>
            <person name="Arai W."/>
            <person name="Tsubouchi T."/>
            <person name="Morono Y."/>
            <person name="Uchiyama I."/>
            <person name="Ito T."/>
            <person name="Fujiyama A."/>
            <person name="Inagaki F."/>
            <person name="Takami H."/>
        </authorList>
    </citation>
    <scope>NUCLEOTIDE SEQUENCE</scope>
    <source>
        <strain evidence="1">Expedition CK06-06</strain>
    </source>
</reference>
<comment type="caution">
    <text evidence="1">The sequence shown here is derived from an EMBL/GenBank/DDBJ whole genome shotgun (WGS) entry which is preliminary data.</text>
</comment>
<feature type="non-terminal residue" evidence="1">
    <location>
        <position position="1"/>
    </location>
</feature>
<protein>
    <submittedName>
        <fullName evidence="1">Uncharacterized protein</fullName>
    </submittedName>
</protein>